<gene>
    <name evidence="1" type="ORF">C798_07535</name>
</gene>
<organism evidence="1 2">
    <name type="scientific">Herbaspirillum rubrisubalbicans Os34</name>
    <dbReference type="NCBI Taxonomy" id="1235827"/>
    <lineage>
        <taxon>Bacteria</taxon>
        <taxon>Pseudomonadati</taxon>
        <taxon>Pseudomonadota</taxon>
        <taxon>Betaproteobacteria</taxon>
        <taxon>Burkholderiales</taxon>
        <taxon>Oxalobacteraceae</taxon>
        <taxon>Herbaspirillum</taxon>
    </lineage>
</organism>
<dbReference type="PANTHER" id="PTHR43393">
    <property type="entry name" value="CYTOKININ RIBOSIDE 5'-MONOPHOSPHATE PHOSPHORIBOHYDROLASE"/>
    <property type="match status" value="1"/>
</dbReference>
<dbReference type="InterPro" id="IPR041164">
    <property type="entry name" value="LDcluster4"/>
</dbReference>
<sequence>MQLQDVDNQLSQETQEVLAQLAQRQAGANAIRQPVAIIGPGEATDEQKASALRIARALAGAGVPIICGGKGGVMEAAAQGARDAGGLVIGILPDADAASGNAYLSVVLPTGLGEARNAVIASSAICLIAVGGGWGTISEMALGLKWNKPVFATYDAEKIPGIQQFDSVEMLIFRVAGWLCG</sequence>
<dbReference type="RefSeq" id="WP_017455204.1">
    <property type="nucleotide sequence ID" value="NZ_CP008956.1"/>
</dbReference>
<dbReference type="InterPro" id="IPR005268">
    <property type="entry name" value="CHP00725"/>
</dbReference>
<name>A0A6M3ZN76_9BURK</name>
<dbReference type="NCBIfam" id="TIGR00725">
    <property type="entry name" value="TIGR00725 family protein"/>
    <property type="match status" value="1"/>
</dbReference>
<dbReference type="Proteomes" id="UP000501648">
    <property type="component" value="Chromosome"/>
</dbReference>
<proteinExistence type="predicted"/>
<dbReference type="EMBL" id="CP008956">
    <property type="protein sequence ID" value="QJQ00088.1"/>
    <property type="molecule type" value="Genomic_DNA"/>
</dbReference>
<dbReference type="Gene3D" id="3.40.50.450">
    <property type="match status" value="1"/>
</dbReference>
<protein>
    <submittedName>
        <fullName evidence="1">TIGR00725 family protein</fullName>
    </submittedName>
</protein>
<evidence type="ECO:0000313" key="1">
    <source>
        <dbReference type="EMBL" id="QJQ00088.1"/>
    </source>
</evidence>
<accession>A0A6M3ZN76</accession>
<evidence type="ECO:0000313" key="2">
    <source>
        <dbReference type="Proteomes" id="UP000501648"/>
    </source>
</evidence>
<dbReference type="AlphaFoldDB" id="A0A6M3ZN76"/>
<dbReference type="GO" id="GO:0005829">
    <property type="term" value="C:cytosol"/>
    <property type="evidence" value="ECO:0007669"/>
    <property type="project" value="TreeGrafter"/>
</dbReference>
<dbReference type="PANTHER" id="PTHR43393:SF3">
    <property type="entry name" value="LYSINE DECARBOXYLASE-LIKE PROTEIN"/>
    <property type="match status" value="1"/>
</dbReference>
<dbReference type="Pfam" id="PF18306">
    <property type="entry name" value="LDcluster4"/>
    <property type="match status" value="1"/>
</dbReference>
<dbReference type="InterPro" id="IPR052341">
    <property type="entry name" value="LOG_family_nucleotidases"/>
</dbReference>
<reference evidence="1 2" key="1">
    <citation type="journal article" date="2012" name="J. Bacteriol.">
        <title>Genome sequence of the pathogenic Herbaspirillum seropedicae strain Os34, isolated from rice roots.</title>
        <authorList>
            <person name="Ye W."/>
            <person name="Ye S."/>
            <person name="Liu J."/>
            <person name="Chang S."/>
            <person name="Chen M."/>
            <person name="Zhu B."/>
            <person name="Guo L."/>
            <person name="An Q."/>
        </authorList>
    </citation>
    <scope>NUCLEOTIDE SEQUENCE [LARGE SCALE GENOMIC DNA]</scope>
    <source>
        <strain evidence="1 2">Os34</strain>
    </source>
</reference>
<dbReference type="SUPFAM" id="SSF102405">
    <property type="entry name" value="MCP/YpsA-like"/>
    <property type="match status" value="1"/>
</dbReference>